<name>L2GL98_VITCO</name>
<protein>
    <recommendedName>
        <fullName evidence="5">GPN-loop GTPase</fullName>
        <ecNumber evidence="5">3.6.5.-</ecNumber>
    </recommendedName>
</protein>
<evidence type="ECO:0000256" key="1">
    <source>
        <dbReference type="ARBA" id="ARBA00005290"/>
    </source>
</evidence>
<organism evidence="6 7">
    <name type="scientific">Vittaforma corneae (strain ATCC 50505)</name>
    <name type="common">Microsporidian parasite</name>
    <name type="synonym">Nosema corneum</name>
    <dbReference type="NCBI Taxonomy" id="993615"/>
    <lineage>
        <taxon>Eukaryota</taxon>
        <taxon>Fungi</taxon>
        <taxon>Fungi incertae sedis</taxon>
        <taxon>Microsporidia</taxon>
        <taxon>Nosematidae</taxon>
        <taxon>Vittaforma</taxon>
    </lineage>
</organism>
<dbReference type="FunCoup" id="L2GL98">
    <property type="interactions" value="157"/>
</dbReference>
<dbReference type="Gene3D" id="3.40.50.300">
    <property type="entry name" value="P-loop containing nucleotide triphosphate hydrolases"/>
    <property type="match status" value="1"/>
</dbReference>
<dbReference type="GO" id="GO:0005525">
    <property type="term" value="F:GTP binding"/>
    <property type="evidence" value="ECO:0007669"/>
    <property type="project" value="UniProtKB-KW"/>
</dbReference>
<dbReference type="PANTHER" id="PTHR21231">
    <property type="entry name" value="XPA-BINDING PROTEIN 1-RELATED"/>
    <property type="match status" value="1"/>
</dbReference>
<gene>
    <name evidence="6" type="ORF">VICG_01354</name>
</gene>
<dbReference type="RefSeq" id="XP_007604800.1">
    <property type="nucleotide sequence ID" value="XM_007604738.1"/>
</dbReference>
<dbReference type="Pfam" id="PF03029">
    <property type="entry name" value="ATP_bind_1"/>
    <property type="match status" value="1"/>
</dbReference>
<sequence>MESRTFVVVGMAGSGKTTFCQRLYSWLNTDIVLKNGLNANITSINLDPAVVNPKMPLTIDIRDSIDYKETMGKYNLGPNGAINTCLNLFLLNFVPPEPSKYTIVDTPGQIEAFTWSSPGDMIMALLKNVCILYITDLSLCTNKHVFINNMVFAAALKCKFKRPVLVVFNKADCCECNEIEKWIRDYSYFRESLTENESELGSMALYFEEFYNSLKFTVVSSFTGSGKHEFLSAVDQIFTSNWQK</sequence>
<dbReference type="OMA" id="XTEESHE"/>
<evidence type="ECO:0000256" key="4">
    <source>
        <dbReference type="ARBA" id="ARBA00023134"/>
    </source>
</evidence>
<accession>L2GL98</accession>
<dbReference type="STRING" id="993615.L2GL98"/>
<dbReference type="OrthoDB" id="243313at2759"/>
<dbReference type="EMBL" id="JH370141">
    <property type="protein sequence ID" value="ELA41606.1"/>
    <property type="molecule type" value="Genomic_DNA"/>
</dbReference>
<keyword evidence="7" id="KW-1185">Reference proteome</keyword>
<dbReference type="GO" id="GO:0005737">
    <property type="term" value="C:cytoplasm"/>
    <property type="evidence" value="ECO:0007669"/>
    <property type="project" value="UniProtKB-SubCell"/>
</dbReference>
<dbReference type="Proteomes" id="UP000011082">
    <property type="component" value="Unassembled WGS sequence"/>
</dbReference>
<keyword evidence="2 5" id="KW-0547">Nucleotide-binding</keyword>
<dbReference type="EC" id="3.6.5.-" evidence="5"/>
<keyword evidence="5" id="KW-0963">Cytoplasm</keyword>
<evidence type="ECO:0000313" key="6">
    <source>
        <dbReference type="EMBL" id="ELA41606.1"/>
    </source>
</evidence>
<comment type="subunit">
    <text evidence="5">Binds to RNA polymerase II.</text>
</comment>
<proteinExistence type="inferred from homology"/>
<dbReference type="InterPro" id="IPR027417">
    <property type="entry name" value="P-loop_NTPase"/>
</dbReference>
<dbReference type="VEuPathDB" id="MicrosporidiaDB:VICG_01354"/>
<evidence type="ECO:0000256" key="5">
    <source>
        <dbReference type="RuleBase" id="RU365059"/>
    </source>
</evidence>
<comment type="function">
    <text evidence="5">Small GTPase required for proper nuclear import of RNA polymerase II (RNAPII). May act at an RNAP assembly step prior to nuclear import.</text>
</comment>
<evidence type="ECO:0000313" key="7">
    <source>
        <dbReference type="Proteomes" id="UP000011082"/>
    </source>
</evidence>
<comment type="similarity">
    <text evidence="1 5">Belongs to the GPN-loop GTPase family.</text>
</comment>
<keyword evidence="4 5" id="KW-0342">GTP-binding</keyword>
<dbReference type="InterPro" id="IPR004130">
    <property type="entry name" value="Gpn"/>
</dbReference>
<dbReference type="AlphaFoldDB" id="L2GL98"/>
<comment type="subcellular location">
    <subcellularLocation>
        <location evidence="5">Cytoplasm</location>
    </subcellularLocation>
    <subcellularLocation>
        <location evidence="5">Nucleus</location>
    </subcellularLocation>
</comment>
<dbReference type="GO" id="GO:0005634">
    <property type="term" value="C:nucleus"/>
    <property type="evidence" value="ECO:0007669"/>
    <property type="project" value="UniProtKB-SubCell"/>
</dbReference>
<dbReference type="PANTHER" id="PTHR21231:SF8">
    <property type="entry name" value="GPN-LOOP GTPASE 1"/>
    <property type="match status" value="1"/>
</dbReference>
<keyword evidence="3 5" id="KW-0378">Hydrolase</keyword>
<dbReference type="HOGENOM" id="CLU_037460_3_1_1"/>
<dbReference type="GeneID" id="19882065"/>
<evidence type="ECO:0000256" key="2">
    <source>
        <dbReference type="ARBA" id="ARBA00022741"/>
    </source>
</evidence>
<reference evidence="7" key="1">
    <citation type="submission" date="2011-05" db="EMBL/GenBank/DDBJ databases">
        <title>The genome sequence of Vittaforma corneae strain ATCC 50505.</title>
        <authorList>
            <consortium name="The Broad Institute Genome Sequencing Platform"/>
            <person name="Cuomo C."/>
            <person name="Didier E."/>
            <person name="Bowers L."/>
            <person name="Young S.K."/>
            <person name="Zeng Q."/>
            <person name="Gargeya S."/>
            <person name="Fitzgerald M."/>
            <person name="Haas B."/>
            <person name="Abouelleil A."/>
            <person name="Alvarado L."/>
            <person name="Arachchi H.M."/>
            <person name="Berlin A."/>
            <person name="Chapman S.B."/>
            <person name="Gearin G."/>
            <person name="Goldberg J."/>
            <person name="Griggs A."/>
            <person name="Gujja S."/>
            <person name="Hansen M."/>
            <person name="Heiman D."/>
            <person name="Howarth C."/>
            <person name="Larimer J."/>
            <person name="Lui A."/>
            <person name="MacDonald P.J.P."/>
            <person name="McCowen C."/>
            <person name="Montmayeur A."/>
            <person name="Murphy C."/>
            <person name="Neiman D."/>
            <person name="Pearson M."/>
            <person name="Priest M."/>
            <person name="Roberts A."/>
            <person name="Saif S."/>
            <person name="Shea T."/>
            <person name="Sisk P."/>
            <person name="Stolte C."/>
            <person name="Sykes S."/>
            <person name="Wortman J."/>
            <person name="Nusbaum C."/>
            <person name="Birren B."/>
        </authorList>
    </citation>
    <scope>NUCLEOTIDE SEQUENCE [LARGE SCALE GENOMIC DNA]</scope>
    <source>
        <strain evidence="7">ATCC 50505</strain>
    </source>
</reference>
<dbReference type="GO" id="GO:0003924">
    <property type="term" value="F:GTPase activity"/>
    <property type="evidence" value="ECO:0007669"/>
    <property type="project" value="TreeGrafter"/>
</dbReference>
<dbReference type="InParanoid" id="L2GL98"/>
<evidence type="ECO:0000256" key="3">
    <source>
        <dbReference type="ARBA" id="ARBA00022801"/>
    </source>
</evidence>
<dbReference type="SUPFAM" id="SSF52540">
    <property type="entry name" value="P-loop containing nucleoside triphosphate hydrolases"/>
    <property type="match status" value="1"/>
</dbReference>